<dbReference type="GO" id="GO:0007160">
    <property type="term" value="P:cell-matrix adhesion"/>
    <property type="evidence" value="ECO:0007669"/>
    <property type="project" value="InterPro"/>
</dbReference>
<dbReference type="Pfam" id="PF00094">
    <property type="entry name" value="VWD"/>
    <property type="match status" value="1"/>
</dbReference>
<keyword evidence="16" id="KW-1185">Reference proteome</keyword>
<sequence>MTLRTEGRCKTETLTRKRYQTAAQSVRQTVSPGHGSMCNMSAGRAAVWRAVTLLMVFLGPGTVHGWTTQWPTTRRPRATATTDNNTWVTQWSTTARRHWWETTHSRATNNNDWTTQSPNTRRQWATTRSPWDTTRRQWDDDTTRSPWDTTRRQWATTRSPWDTTRRQWADDTTRSPWDTTRRQWADDTTRSPWDTTRRRWDTTRRQWADDTTRSPWDSTTRRRWDTTRRQWADTTRSPWDTTRRQWADTTRSPWDTTRRQWADTTRSPWDTTRRQWADDTTRSPWETTRRPWWDTTRRPSYVATTDNYAWTTRTQAGQQQWSTQADYITTDSPCVCPSGAVGKLRRKRQLEAWTDDGYTTEAAYATTDEQGYATADAQQYATTDAQQYATDDAQEYTTADAQEYTTTDAQQYGTDDAQEYTTADAQEYTTADAQEHTTADAQQYGTDDAQEYTTADAQEYTTTDAQQYGTDDAQEYTTADAQQYHTTADAQQYARTDAQQSTTADAQEYTTADAQQYATTNVQQYPTTANQYPTTAAQQYHTTANPYPTTDAQQYHTTANQYPTTAAQQHHTTANQYPTRTAQQYPTTDAQQYPTTANQYPTTGAQHYPTSSFDECVCEETTTVTTTVSTTPPEVDGCSETLNPCVHNATCADIPGPGITDANCTCGAGLEGDGRRDGTGCTDIDGCVNSGSFCAFYATCVDHPAPQTGATCRCDEGHDGDGRIHGTGCIVADDNLYPFGPSHGDREYADGTWYWSRCVYVYISPDGFPYFNRRHHRLYVCDNGVIQFDRSYRNSWPTKFGSAWYMRSRAMIAPFWAYSDPSSFSRFDEETLKSHIYYQVYKEGDGKIDTSTILTRASLDARNTPNTNVPSDFQATWVLVVTWIRLPPNVGCGSYYTRWWYSYYYCNRDLTSLEVNSFQAILITDGIYSFAKFVYPKNGIKWVYPDVQWRYYHYYSNLRGLPVAGYGAGDSYFYNYYYYYWSWGYREHFYNVPKSGTLNMRNIDEVPGNTGETGVSIYRLENSDGSIPPTIYCRRWYYSTTPAWHNWGYHRLTPCPCSRQQARRDDRYYYSGNDCWTSLSTRFGLRQKCCYTPVRWYYIRRWYYSWWSGRYVSYYSWFRTGGFLIRWGRNAGHVIVNWNDDHIAQRKCCQESYSNCHLFRYRRPTNRCWGYRPPWRRWFWGDPHIITLDGKGYTFNGLGEYLLFHVDDGNYTAQVQARTNKAPGSDKATVFTAVVVSENNGLGIQLNINNQSEAGMDLYINGTLQDILVYDNTTSNHTLLEDVLFSRPTTNSFKIQLSSGISLTTTSEKNMLAVVVSAPDEYMNSTQGLLGYWDGDETNDFTAFNGSVLHVNSSESDIFKYFGQSFDGGRRQVEDQVPYLEGESLESMRDTSFSPGFTDAVTFDDPVLEAEARAICGDDQNCLFDISQTGDPSVGETTKTQSDTLTEENNQLANFPPEVDGPDEVNATMGEVVNIRINASDANGDDITFDLDEGVPEFVSMDADGDSANITWNVTSGEQFDLKVILTDTNNGSTQYWPTVRVCACYNGGTCVDSDDDDDTSSDNSTETRFILQGCTCDEGYTGVQCESDIDACEENSQPCYEGVRCRDYPAPANISGYECGPCPTGFTGDGETCEDINECNTTDSDVQTCAQICVNYPGSFACDCQAGYQLNSDGLNCDDVNECEPAHDCGHQCHNDIGSYHCSCNSGFELATDNKTCSPISQCTAEREAECDAVNGGCYAEWGTQTCYCNKGYTLNGDDCEDVDECSSGENRCNQECVNTIGGYNCSCEDGYRTDDSDPYTCQDIDECFEDDYNCTDTQLCVNRPGDYACACLPGLVEVDGDCTDLPDDEKPVMASNRVPTSDEKKGAVVFTADMAVSQYTVSRDLAFSKAVAIAATSHCSSHAAECGLRTDSSRRRRETVDVEFTELNVLRLPNYPVELSSSSIQLALYVLLPDSLRADNTTMVIPGQELITIIENSIQDLSTALGGVSITDLYLLILPTTPLPTTTVRATAAQGDNTAAIAGGIVAGLVILAVIVVVIVVLKKKKARMTKVSDSQTLELAYAPSSSSRKTGEEEAPGEEEALTKIQSPF</sequence>
<dbReference type="PROSITE" id="PS50026">
    <property type="entry name" value="EGF_3"/>
    <property type="match status" value="5"/>
</dbReference>
<dbReference type="InterPro" id="IPR018097">
    <property type="entry name" value="EGF_Ca-bd_CS"/>
</dbReference>
<evidence type="ECO:0000256" key="3">
    <source>
        <dbReference type="ARBA" id="ARBA00022692"/>
    </source>
</evidence>
<keyword evidence="3 12" id="KW-0812">Transmembrane</keyword>
<dbReference type="SMART" id="SM00179">
    <property type="entry name" value="EGF_CA"/>
    <property type="match status" value="7"/>
</dbReference>
<evidence type="ECO:0000256" key="5">
    <source>
        <dbReference type="ARBA" id="ARBA00022737"/>
    </source>
</evidence>
<keyword evidence="4" id="KW-0732">Signal</keyword>
<dbReference type="InterPro" id="IPR056619">
    <property type="entry name" value="C8-3_MUC4"/>
</dbReference>
<dbReference type="PROSITE" id="PS01187">
    <property type="entry name" value="EGF_CA"/>
    <property type="match status" value="2"/>
</dbReference>
<dbReference type="PANTHER" id="PTHR13802:SF52">
    <property type="entry name" value="MUCIN-4"/>
    <property type="match status" value="1"/>
</dbReference>
<dbReference type="PROSITE" id="PS51233">
    <property type="entry name" value="VWFD"/>
    <property type="match status" value="1"/>
</dbReference>
<evidence type="ECO:0000256" key="9">
    <source>
        <dbReference type="ARBA" id="ARBA00023180"/>
    </source>
</evidence>
<evidence type="ECO:0000256" key="1">
    <source>
        <dbReference type="ARBA" id="ARBA00004370"/>
    </source>
</evidence>
<dbReference type="PROSITE" id="PS00010">
    <property type="entry name" value="ASX_HYDROXYL"/>
    <property type="match status" value="3"/>
</dbReference>
<evidence type="ECO:0000259" key="13">
    <source>
        <dbReference type="PROSITE" id="PS50026"/>
    </source>
</evidence>
<dbReference type="RefSeq" id="XP_019629037.1">
    <property type="nucleotide sequence ID" value="XM_019773478.1"/>
</dbReference>
<comment type="subcellular location">
    <subcellularLocation>
        <location evidence="1">Membrane</location>
    </subcellularLocation>
</comment>
<feature type="domain" description="AMOP" evidence="14">
    <location>
        <begin position="1025"/>
        <end position="1163"/>
    </location>
</feature>
<name>A0A6P4ZD52_BRABE</name>
<dbReference type="OrthoDB" id="4405280at2759"/>
<dbReference type="Pfam" id="PF12662">
    <property type="entry name" value="cEGF"/>
    <property type="match status" value="2"/>
</dbReference>
<evidence type="ECO:0000256" key="12">
    <source>
        <dbReference type="SAM" id="Phobius"/>
    </source>
</evidence>
<feature type="domain" description="EGF-like" evidence="13">
    <location>
        <begin position="634"/>
        <end position="673"/>
    </location>
</feature>
<dbReference type="InterPro" id="IPR001846">
    <property type="entry name" value="VWF_type-D"/>
</dbReference>
<evidence type="ECO:0000256" key="4">
    <source>
        <dbReference type="ARBA" id="ARBA00022729"/>
    </source>
</evidence>
<feature type="domain" description="EGF-like" evidence="13">
    <location>
        <begin position="1589"/>
        <end position="1635"/>
    </location>
</feature>
<dbReference type="SMART" id="SM00216">
    <property type="entry name" value="VWD"/>
    <property type="match status" value="1"/>
</dbReference>
<feature type="compositionally biased region" description="Polar residues" evidence="11">
    <location>
        <begin position="145"/>
        <end position="162"/>
    </location>
</feature>
<dbReference type="InterPro" id="IPR000152">
    <property type="entry name" value="EGF-type_Asp/Asn_hydroxyl_site"/>
</dbReference>
<dbReference type="GO" id="GO:0005509">
    <property type="term" value="F:calcium ion binding"/>
    <property type="evidence" value="ECO:0007669"/>
    <property type="project" value="InterPro"/>
</dbReference>
<dbReference type="Proteomes" id="UP000515135">
    <property type="component" value="Unplaced"/>
</dbReference>
<keyword evidence="2 10" id="KW-0245">EGF-like domain</keyword>
<dbReference type="PANTHER" id="PTHR13802">
    <property type="entry name" value="MUCIN 4-RELATED"/>
    <property type="match status" value="1"/>
</dbReference>
<dbReference type="Gene3D" id="2.10.25.10">
    <property type="entry name" value="Laminin"/>
    <property type="match status" value="7"/>
</dbReference>
<dbReference type="FunFam" id="2.10.25.10:FF:000240">
    <property type="entry name" value="Vitamin K-dependent protein S"/>
    <property type="match status" value="1"/>
</dbReference>
<dbReference type="Pfam" id="PF06119">
    <property type="entry name" value="NIDO"/>
    <property type="match status" value="1"/>
</dbReference>
<keyword evidence="7 12" id="KW-0472">Membrane</keyword>
<feature type="compositionally biased region" description="Basic and acidic residues" evidence="11">
    <location>
        <begin position="133"/>
        <end position="143"/>
    </location>
</feature>
<feature type="domain" description="EGF-like" evidence="13">
    <location>
        <begin position="683"/>
        <end position="721"/>
    </location>
</feature>
<dbReference type="InterPro" id="IPR001881">
    <property type="entry name" value="EGF-like_Ca-bd_dom"/>
</dbReference>
<gene>
    <name evidence="17" type="primary">LOC109473576</name>
</gene>
<dbReference type="InterPro" id="IPR026823">
    <property type="entry name" value="cEGF"/>
</dbReference>
<evidence type="ECO:0000256" key="7">
    <source>
        <dbReference type="ARBA" id="ARBA00023136"/>
    </source>
</evidence>
<proteinExistence type="predicted"/>
<feature type="disulfide bond" evidence="10">
    <location>
        <begin position="1684"/>
        <end position="1694"/>
    </location>
</feature>
<dbReference type="SMART" id="SM00181">
    <property type="entry name" value="EGF"/>
    <property type="match status" value="9"/>
</dbReference>
<comment type="caution">
    <text evidence="10">Lacks conserved residue(s) required for the propagation of feature annotation.</text>
</comment>
<feature type="region of interest" description="Disordered" evidence="11">
    <location>
        <begin position="2063"/>
        <end position="2092"/>
    </location>
</feature>
<evidence type="ECO:0000256" key="8">
    <source>
        <dbReference type="ARBA" id="ARBA00023157"/>
    </source>
</evidence>
<dbReference type="KEGG" id="bbel:109473576"/>
<feature type="compositionally biased region" description="Polar residues" evidence="11">
    <location>
        <begin position="107"/>
        <end position="130"/>
    </location>
</feature>
<dbReference type="InterPro" id="IPR003886">
    <property type="entry name" value="NIDO_dom"/>
</dbReference>
<accession>A0A6P4ZD52</accession>
<dbReference type="InterPro" id="IPR000742">
    <property type="entry name" value="EGF"/>
</dbReference>
<evidence type="ECO:0000256" key="11">
    <source>
        <dbReference type="SAM" id="MobiDB-lite"/>
    </source>
</evidence>
<feature type="domain" description="VWFD" evidence="15">
    <location>
        <begin position="1175"/>
        <end position="1374"/>
    </location>
</feature>
<dbReference type="FunFam" id="2.10.25.10:FF:000005">
    <property type="entry name" value="Fibrillin 2"/>
    <property type="match status" value="1"/>
</dbReference>
<dbReference type="SMART" id="SM00539">
    <property type="entry name" value="NIDO"/>
    <property type="match status" value="1"/>
</dbReference>
<evidence type="ECO:0000256" key="2">
    <source>
        <dbReference type="ARBA" id="ARBA00022536"/>
    </source>
</evidence>
<reference evidence="17" key="1">
    <citation type="submission" date="2025-08" db="UniProtKB">
        <authorList>
            <consortium name="RefSeq"/>
        </authorList>
    </citation>
    <scope>IDENTIFICATION</scope>
    <source>
        <tissue evidence="17">Gonad</tissue>
    </source>
</reference>
<keyword evidence="6 12" id="KW-1133">Transmembrane helix</keyword>
<feature type="domain" description="EGF-like" evidence="13">
    <location>
        <begin position="1763"/>
        <end position="1799"/>
    </location>
</feature>
<evidence type="ECO:0000256" key="10">
    <source>
        <dbReference type="PROSITE-ProRule" id="PRU00076"/>
    </source>
</evidence>
<dbReference type="GeneID" id="109473576"/>
<dbReference type="InterPro" id="IPR051495">
    <property type="entry name" value="Epithelial_Barrier/Signaling"/>
</dbReference>
<keyword evidence="5" id="KW-0677">Repeat</keyword>
<dbReference type="PROSITE" id="PS01186">
    <property type="entry name" value="EGF_2"/>
    <property type="match status" value="4"/>
</dbReference>
<feature type="transmembrane region" description="Helical" evidence="12">
    <location>
        <begin position="2021"/>
        <end position="2044"/>
    </location>
</feature>
<evidence type="ECO:0000256" key="6">
    <source>
        <dbReference type="ARBA" id="ARBA00022989"/>
    </source>
</evidence>
<dbReference type="InterPro" id="IPR005533">
    <property type="entry name" value="AMOP_dom"/>
</dbReference>
<dbReference type="PROSITE" id="PS00022">
    <property type="entry name" value="EGF_1"/>
    <property type="match status" value="1"/>
</dbReference>
<dbReference type="GO" id="GO:0016020">
    <property type="term" value="C:membrane"/>
    <property type="evidence" value="ECO:0007669"/>
    <property type="project" value="UniProtKB-SubCell"/>
</dbReference>
<dbReference type="SUPFAM" id="SSF57184">
    <property type="entry name" value="Growth factor receptor domain"/>
    <property type="match status" value="2"/>
</dbReference>
<evidence type="ECO:0000313" key="17">
    <source>
        <dbReference type="RefSeq" id="XP_019629037.1"/>
    </source>
</evidence>
<dbReference type="CDD" id="cd00054">
    <property type="entry name" value="EGF_CA"/>
    <property type="match status" value="4"/>
</dbReference>
<evidence type="ECO:0000313" key="16">
    <source>
        <dbReference type="Proteomes" id="UP000515135"/>
    </source>
</evidence>
<dbReference type="PROSITE" id="PS50856">
    <property type="entry name" value="AMOP"/>
    <property type="match status" value="1"/>
</dbReference>
<feature type="compositionally biased region" description="Basic and acidic residues" evidence="11">
    <location>
        <begin position="163"/>
        <end position="191"/>
    </location>
</feature>
<dbReference type="InterPro" id="IPR049883">
    <property type="entry name" value="NOTCH1_EGF-like"/>
</dbReference>
<keyword evidence="9" id="KW-0325">Glycoprotein</keyword>
<dbReference type="Pfam" id="PF23263">
    <property type="entry name" value="C8-3_MUC4"/>
    <property type="match status" value="1"/>
</dbReference>
<keyword evidence="8 10" id="KW-1015">Disulfide bond</keyword>
<evidence type="ECO:0000259" key="15">
    <source>
        <dbReference type="PROSITE" id="PS51233"/>
    </source>
</evidence>
<dbReference type="Pfam" id="PF07645">
    <property type="entry name" value="EGF_CA"/>
    <property type="match status" value="2"/>
</dbReference>
<evidence type="ECO:0000259" key="14">
    <source>
        <dbReference type="PROSITE" id="PS50856"/>
    </source>
</evidence>
<dbReference type="InterPro" id="IPR009030">
    <property type="entry name" value="Growth_fac_rcpt_cys_sf"/>
</dbReference>
<feature type="domain" description="EGF-like" evidence="13">
    <location>
        <begin position="1680"/>
        <end position="1719"/>
    </location>
</feature>
<feature type="region of interest" description="Disordered" evidence="11">
    <location>
        <begin position="107"/>
        <end position="191"/>
    </location>
</feature>
<organism evidence="16 17">
    <name type="scientific">Branchiostoma belcheri</name>
    <name type="common">Amphioxus</name>
    <dbReference type="NCBI Taxonomy" id="7741"/>
    <lineage>
        <taxon>Eukaryota</taxon>
        <taxon>Metazoa</taxon>
        <taxon>Chordata</taxon>
        <taxon>Cephalochordata</taxon>
        <taxon>Leptocardii</taxon>
        <taxon>Amphioxiformes</taxon>
        <taxon>Branchiostomatidae</taxon>
        <taxon>Branchiostoma</taxon>
    </lineage>
</organism>
<protein>
    <submittedName>
        <fullName evidence="17">LOW QUALITY PROTEIN: mucin-like protein</fullName>
    </submittedName>
</protein>